<reference evidence="2 3" key="1">
    <citation type="submission" date="2014-04" db="EMBL/GenBank/DDBJ databases">
        <authorList>
            <consortium name="DOE Joint Genome Institute"/>
            <person name="Kuo A."/>
            <person name="Kohler A."/>
            <person name="Jargeat P."/>
            <person name="Nagy L.G."/>
            <person name="Floudas D."/>
            <person name="Copeland A."/>
            <person name="Barry K.W."/>
            <person name="Cichocki N."/>
            <person name="Veneault-Fourrey C."/>
            <person name="LaButti K."/>
            <person name="Lindquist E.A."/>
            <person name="Lipzen A."/>
            <person name="Lundell T."/>
            <person name="Morin E."/>
            <person name="Murat C."/>
            <person name="Sun H."/>
            <person name="Tunlid A."/>
            <person name="Henrissat B."/>
            <person name="Grigoriev I.V."/>
            <person name="Hibbett D.S."/>
            <person name="Martin F."/>
            <person name="Nordberg H.P."/>
            <person name="Cantor M.N."/>
            <person name="Hua S.X."/>
        </authorList>
    </citation>
    <scope>NUCLEOTIDE SEQUENCE [LARGE SCALE GENOMIC DNA]</scope>
    <source>
        <strain evidence="2 3">Ve08.2h10</strain>
    </source>
</reference>
<sequence>MGLDHQSMLPASLVNLAGLTSLQQLVDVSPYTTPSEVEQHPYLKDIDLGPAAVAAREHDHKPFPPASFSMHHRSTLPNSSSSQSLVTRVCFEASRR</sequence>
<organism evidence="2 3">
    <name type="scientific">Paxillus rubicundulus Ve08.2h10</name>
    <dbReference type="NCBI Taxonomy" id="930991"/>
    <lineage>
        <taxon>Eukaryota</taxon>
        <taxon>Fungi</taxon>
        <taxon>Dikarya</taxon>
        <taxon>Basidiomycota</taxon>
        <taxon>Agaricomycotina</taxon>
        <taxon>Agaricomycetes</taxon>
        <taxon>Agaricomycetidae</taxon>
        <taxon>Boletales</taxon>
        <taxon>Paxilineae</taxon>
        <taxon>Paxillaceae</taxon>
        <taxon>Paxillus</taxon>
    </lineage>
</organism>
<keyword evidence="3" id="KW-1185">Reference proteome</keyword>
<evidence type="ECO:0000313" key="2">
    <source>
        <dbReference type="EMBL" id="KIK99621.1"/>
    </source>
</evidence>
<dbReference type="InParanoid" id="A0A0D0E512"/>
<reference evidence="3" key="2">
    <citation type="submission" date="2015-01" db="EMBL/GenBank/DDBJ databases">
        <title>Evolutionary Origins and Diversification of the Mycorrhizal Mutualists.</title>
        <authorList>
            <consortium name="DOE Joint Genome Institute"/>
            <consortium name="Mycorrhizal Genomics Consortium"/>
            <person name="Kohler A."/>
            <person name="Kuo A."/>
            <person name="Nagy L.G."/>
            <person name="Floudas D."/>
            <person name="Copeland A."/>
            <person name="Barry K.W."/>
            <person name="Cichocki N."/>
            <person name="Veneault-Fourrey C."/>
            <person name="LaButti K."/>
            <person name="Lindquist E.A."/>
            <person name="Lipzen A."/>
            <person name="Lundell T."/>
            <person name="Morin E."/>
            <person name="Murat C."/>
            <person name="Riley R."/>
            <person name="Ohm R."/>
            <person name="Sun H."/>
            <person name="Tunlid A."/>
            <person name="Henrissat B."/>
            <person name="Grigoriev I.V."/>
            <person name="Hibbett D.S."/>
            <person name="Martin F."/>
        </authorList>
    </citation>
    <scope>NUCLEOTIDE SEQUENCE [LARGE SCALE GENOMIC DNA]</scope>
    <source>
        <strain evidence="3">Ve08.2h10</strain>
    </source>
</reference>
<dbReference type="HOGENOM" id="CLU_2360349_0_0_1"/>
<evidence type="ECO:0000256" key="1">
    <source>
        <dbReference type="SAM" id="MobiDB-lite"/>
    </source>
</evidence>
<dbReference type="Proteomes" id="UP000054538">
    <property type="component" value="Unassembled WGS sequence"/>
</dbReference>
<dbReference type="AlphaFoldDB" id="A0A0D0E512"/>
<gene>
    <name evidence="2" type="ORF">PAXRUDRAFT_482907</name>
</gene>
<evidence type="ECO:0000313" key="3">
    <source>
        <dbReference type="Proteomes" id="UP000054538"/>
    </source>
</evidence>
<proteinExistence type="predicted"/>
<protein>
    <submittedName>
        <fullName evidence="2">Unplaced genomic scaffold scaffold_32, whole genome shotgun sequence</fullName>
    </submittedName>
</protein>
<accession>A0A0D0E512</accession>
<feature type="region of interest" description="Disordered" evidence="1">
    <location>
        <begin position="59"/>
        <end position="84"/>
    </location>
</feature>
<name>A0A0D0E512_9AGAM</name>
<dbReference type="EMBL" id="KN824854">
    <property type="protein sequence ID" value="KIK99621.1"/>
    <property type="molecule type" value="Genomic_DNA"/>
</dbReference>